<keyword evidence="3" id="KW-1185">Reference proteome</keyword>
<sequence length="375" mass="43814">MHPTTAIFTGFSRKQALNASTSSPWTRDLRHITAVIPRFWTKKNVWGDRFVKAVKDKERIKWWNIVPGDRVRVLGDPEGTIHEVSQINRLTNRVYLKRRTTSEDTGRPPADRNVHYARCQLYLRHQQFPPPTGEAEPKSIPVFATRLSTTEPKWAPPLRRFYWNRYAVATVPRLPEWSQEHRPRILIPWPSFPKKEVADATAYDTQLSAVTEITYVPPPLPSDELAAPPEAPSEQEYIRSLAQRAEVSGSLPIEVHIHRELTNPHSRAKKQQRWQAYQLYKRSLLQQMIQAEYKSLQGRTRRDARAEATFKWRQRLEDERKAEVKRRWRNRGQEAELDGKRERKARKAERMDRKLHDLVLQAAPNQVVPGKSANL</sequence>
<accession>A0AAW0GV16</accession>
<dbReference type="AlphaFoldDB" id="A0AAW0GV16"/>
<dbReference type="Proteomes" id="UP001385951">
    <property type="component" value="Unassembled WGS sequence"/>
</dbReference>
<evidence type="ECO:0000313" key="3">
    <source>
        <dbReference type="Proteomes" id="UP001385951"/>
    </source>
</evidence>
<evidence type="ECO:0000313" key="2">
    <source>
        <dbReference type="EMBL" id="KAK7696652.1"/>
    </source>
</evidence>
<feature type="compositionally biased region" description="Basic and acidic residues" evidence="1">
    <location>
        <begin position="331"/>
        <end position="341"/>
    </location>
</feature>
<comment type="caution">
    <text evidence="2">The sequence shown here is derived from an EMBL/GenBank/DDBJ whole genome shotgun (WGS) entry which is preliminary data.</text>
</comment>
<name>A0AAW0GV16_9APHY</name>
<gene>
    <name evidence="2" type="ORF">QCA50_001310</name>
</gene>
<protein>
    <submittedName>
        <fullName evidence="2">Uncharacterized protein</fullName>
    </submittedName>
</protein>
<evidence type="ECO:0000256" key="1">
    <source>
        <dbReference type="SAM" id="MobiDB-lite"/>
    </source>
</evidence>
<feature type="region of interest" description="Disordered" evidence="1">
    <location>
        <begin position="326"/>
        <end position="354"/>
    </location>
</feature>
<organism evidence="2 3">
    <name type="scientific">Cerrena zonata</name>
    <dbReference type="NCBI Taxonomy" id="2478898"/>
    <lineage>
        <taxon>Eukaryota</taxon>
        <taxon>Fungi</taxon>
        <taxon>Dikarya</taxon>
        <taxon>Basidiomycota</taxon>
        <taxon>Agaricomycotina</taxon>
        <taxon>Agaricomycetes</taxon>
        <taxon>Polyporales</taxon>
        <taxon>Cerrenaceae</taxon>
        <taxon>Cerrena</taxon>
    </lineage>
</organism>
<proteinExistence type="predicted"/>
<reference evidence="2 3" key="1">
    <citation type="submission" date="2022-09" db="EMBL/GenBank/DDBJ databases">
        <authorList>
            <person name="Palmer J.M."/>
        </authorList>
    </citation>
    <scope>NUCLEOTIDE SEQUENCE [LARGE SCALE GENOMIC DNA]</scope>
    <source>
        <strain evidence="2 3">DSM 7382</strain>
    </source>
</reference>
<dbReference type="EMBL" id="JASBNA010000001">
    <property type="protein sequence ID" value="KAK7696652.1"/>
    <property type="molecule type" value="Genomic_DNA"/>
</dbReference>